<dbReference type="PANTHER" id="PTHR12677">
    <property type="entry name" value="GOLGI APPARATUS MEMBRANE PROTEIN TVP38-RELATED"/>
    <property type="match status" value="1"/>
</dbReference>
<comment type="subcellular location">
    <subcellularLocation>
        <location evidence="1 6">Cell membrane</location>
        <topology evidence="1 6">Multi-pass membrane protein</topology>
    </subcellularLocation>
</comment>
<dbReference type="Proteomes" id="UP000076226">
    <property type="component" value="Chromosome"/>
</dbReference>
<protein>
    <recommendedName>
        <fullName evidence="6">TVP38/TMEM64 family membrane protein</fullName>
    </recommendedName>
</protein>
<evidence type="ECO:0000256" key="6">
    <source>
        <dbReference type="RuleBase" id="RU366058"/>
    </source>
</evidence>
<organism evidence="8 9">
    <name type="scientific">Geobacillus subterraneus</name>
    <dbReference type="NCBI Taxonomy" id="129338"/>
    <lineage>
        <taxon>Bacteria</taxon>
        <taxon>Bacillati</taxon>
        <taxon>Bacillota</taxon>
        <taxon>Bacilli</taxon>
        <taxon>Bacillales</taxon>
        <taxon>Anoxybacillaceae</taxon>
        <taxon>Geobacillus</taxon>
    </lineage>
</organism>
<gene>
    <name evidence="8" type="ORF">GS3922_08150</name>
</gene>
<dbReference type="Pfam" id="PF09335">
    <property type="entry name" value="VTT_dom"/>
    <property type="match status" value="1"/>
</dbReference>
<evidence type="ECO:0000256" key="4">
    <source>
        <dbReference type="ARBA" id="ARBA00022989"/>
    </source>
</evidence>
<keyword evidence="5 6" id="KW-0472">Membrane</keyword>
<keyword evidence="4 6" id="KW-1133">Transmembrane helix</keyword>
<feature type="transmembrane region" description="Helical" evidence="6">
    <location>
        <begin position="52"/>
        <end position="70"/>
    </location>
</feature>
<evidence type="ECO:0000256" key="2">
    <source>
        <dbReference type="ARBA" id="ARBA00022475"/>
    </source>
</evidence>
<dbReference type="EMBL" id="CP014342">
    <property type="protein sequence ID" value="AMX83637.1"/>
    <property type="molecule type" value="Genomic_DNA"/>
</dbReference>
<keyword evidence="2 6" id="KW-1003">Cell membrane</keyword>
<proteinExistence type="inferred from homology"/>
<feature type="transmembrane region" description="Helical" evidence="6">
    <location>
        <begin position="99"/>
        <end position="123"/>
    </location>
</feature>
<name>A0ABN4NGA5_9BACL</name>
<feature type="transmembrane region" description="Helical" evidence="6">
    <location>
        <begin position="21"/>
        <end position="46"/>
    </location>
</feature>
<dbReference type="InterPro" id="IPR032816">
    <property type="entry name" value="VTT_dom"/>
</dbReference>
<evidence type="ECO:0000256" key="5">
    <source>
        <dbReference type="ARBA" id="ARBA00023136"/>
    </source>
</evidence>
<evidence type="ECO:0000256" key="3">
    <source>
        <dbReference type="ARBA" id="ARBA00022692"/>
    </source>
</evidence>
<dbReference type="PANTHER" id="PTHR12677:SF55">
    <property type="entry name" value="UNDECAPRENYL PHOSPHATE TRANSPORTER SAOUHSC_00901-RELATED"/>
    <property type="match status" value="1"/>
</dbReference>
<comment type="similarity">
    <text evidence="6">Belongs to the TVP38/TMEM64 family.</text>
</comment>
<accession>A0ABN4NGA5</accession>
<sequence length="185" mass="20408">MKDNMIDVLQTYSEAAYLLSLLANLAISVLGVVPSAFLTAANLAVFGFWPGFWISFAGEALGAVVSFILYRKGFRRLRETTWLSHPNVKPLLHASGKEAFWLVFSLRLLPLMPSGVVTFVAAIGRTSLPVFAAASSLGKLPALWMEAYAVHQLLRATWQGKLILAALSAAIFLFVWRKIRRNKAE</sequence>
<keyword evidence="3 6" id="KW-0812">Transmembrane</keyword>
<comment type="caution">
    <text evidence="6">Lacks conserved residue(s) required for the propagation of feature annotation.</text>
</comment>
<evidence type="ECO:0000313" key="9">
    <source>
        <dbReference type="Proteomes" id="UP000076226"/>
    </source>
</evidence>
<reference evidence="8 9" key="1">
    <citation type="submission" date="2016-02" db="EMBL/GenBank/DDBJ databases">
        <title>Complete genome sequence of Geobacillus subterraneus KCTC 3922T.</title>
        <authorList>
            <person name="Lee D.-W."/>
            <person name="Lee Y.-J."/>
            <person name="Lee S.-J."/>
            <person name="Park G.-S."/>
            <person name="Lee S.-J."/>
            <person name="Shin J.-H."/>
        </authorList>
    </citation>
    <scope>NUCLEOTIDE SEQUENCE [LARGE SCALE GENOMIC DNA]</scope>
    <source>
        <strain evidence="8 9">KCTC 3922</strain>
    </source>
</reference>
<keyword evidence="9" id="KW-1185">Reference proteome</keyword>
<dbReference type="InterPro" id="IPR015414">
    <property type="entry name" value="TMEM64"/>
</dbReference>
<feature type="domain" description="VTT" evidence="7">
    <location>
        <begin position="33"/>
        <end position="151"/>
    </location>
</feature>
<evidence type="ECO:0000313" key="8">
    <source>
        <dbReference type="EMBL" id="AMX83637.1"/>
    </source>
</evidence>
<feature type="transmembrane region" description="Helical" evidence="6">
    <location>
        <begin position="158"/>
        <end position="176"/>
    </location>
</feature>
<evidence type="ECO:0000259" key="7">
    <source>
        <dbReference type="Pfam" id="PF09335"/>
    </source>
</evidence>
<evidence type="ECO:0000256" key="1">
    <source>
        <dbReference type="ARBA" id="ARBA00004651"/>
    </source>
</evidence>